<accession>A0AAV8U4P8</accession>
<proteinExistence type="predicted"/>
<dbReference type="AlphaFoldDB" id="A0AAV8U4P8"/>
<sequence length="129" mass="14060">MKSITDDFLCAGVEISVEESMQHILTGLRLEYLPAATLITGTKLDLDDSYSLLLSYEARLKGFEQGGLGRMTVGANFAQVSKGNKKGQFDGATNAKIGVNPKTGLNHVRDLFHQHVLSGANRLPNIRRT</sequence>
<name>A0AAV8U4P8_9ROSI</name>
<protein>
    <submittedName>
        <fullName evidence="1">Uncharacterized protein</fullName>
    </submittedName>
</protein>
<keyword evidence="2" id="KW-1185">Reference proteome</keyword>
<comment type="caution">
    <text evidence="1">The sequence shown here is derived from an EMBL/GenBank/DDBJ whole genome shotgun (WGS) entry which is preliminary data.</text>
</comment>
<evidence type="ECO:0000313" key="1">
    <source>
        <dbReference type="EMBL" id="KAJ8774261.1"/>
    </source>
</evidence>
<evidence type="ECO:0000313" key="2">
    <source>
        <dbReference type="Proteomes" id="UP001159364"/>
    </source>
</evidence>
<organism evidence="1 2">
    <name type="scientific">Erythroxylum novogranatense</name>
    <dbReference type="NCBI Taxonomy" id="1862640"/>
    <lineage>
        <taxon>Eukaryota</taxon>
        <taxon>Viridiplantae</taxon>
        <taxon>Streptophyta</taxon>
        <taxon>Embryophyta</taxon>
        <taxon>Tracheophyta</taxon>
        <taxon>Spermatophyta</taxon>
        <taxon>Magnoliopsida</taxon>
        <taxon>eudicotyledons</taxon>
        <taxon>Gunneridae</taxon>
        <taxon>Pentapetalae</taxon>
        <taxon>rosids</taxon>
        <taxon>fabids</taxon>
        <taxon>Malpighiales</taxon>
        <taxon>Erythroxylaceae</taxon>
        <taxon>Erythroxylum</taxon>
    </lineage>
</organism>
<reference evidence="1 2" key="1">
    <citation type="submission" date="2021-09" db="EMBL/GenBank/DDBJ databases">
        <title>Genomic insights and catalytic innovation underlie evolution of tropane alkaloids biosynthesis.</title>
        <authorList>
            <person name="Wang Y.-J."/>
            <person name="Tian T."/>
            <person name="Huang J.-P."/>
            <person name="Huang S.-X."/>
        </authorList>
    </citation>
    <scope>NUCLEOTIDE SEQUENCE [LARGE SCALE GENOMIC DNA]</scope>
    <source>
        <strain evidence="1">KIB-2018</strain>
        <tissue evidence="1">Leaf</tissue>
    </source>
</reference>
<dbReference type="Proteomes" id="UP001159364">
    <property type="component" value="Linkage Group LG01"/>
</dbReference>
<gene>
    <name evidence="1" type="ORF">K2173_009692</name>
</gene>
<dbReference type="EMBL" id="JAIWQS010000001">
    <property type="protein sequence ID" value="KAJ8774261.1"/>
    <property type="molecule type" value="Genomic_DNA"/>
</dbReference>